<dbReference type="Proteomes" id="UP000198878">
    <property type="component" value="Unassembled WGS sequence"/>
</dbReference>
<dbReference type="AlphaFoldDB" id="A0A1H5RA20"/>
<evidence type="ECO:0000256" key="1">
    <source>
        <dbReference type="SAM" id="Phobius"/>
    </source>
</evidence>
<evidence type="ECO:0000313" key="3">
    <source>
        <dbReference type="Proteomes" id="UP000198878"/>
    </source>
</evidence>
<keyword evidence="1" id="KW-0812">Transmembrane</keyword>
<keyword evidence="1" id="KW-1133">Transmembrane helix</keyword>
<proteinExistence type="predicted"/>
<keyword evidence="3" id="KW-1185">Reference proteome</keyword>
<accession>A0A1H5RA20</accession>
<dbReference type="EMBL" id="FNUJ01000007">
    <property type="protein sequence ID" value="SEF34441.1"/>
    <property type="molecule type" value="Genomic_DNA"/>
</dbReference>
<sequence length="108" mass="10572">MNLRRAALAVGFVGIFGGVLMVFVPLRAESAMGKAVHCGTAISPSAPGVGPATGAHECGQVVTDWQAAAGLIVGGGAVLCLGGMTIPAPRHREMAPAHPGDESGSAGA</sequence>
<keyword evidence="1" id="KW-0472">Membrane</keyword>
<dbReference type="STRING" id="218821.SAMN05421837_107390"/>
<protein>
    <submittedName>
        <fullName evidence="2">Uncharacterized protein</fullName>
    </submittedName>
</protein>
<gene>
    <name evidence="2" type="ORF">SAMN05421837_107390</name>
</gene>
<organism evidence="2 3">
    <name type="scientific">Amycolatopsis pretoriensis</name>
    <dbReference type="NCBI Taxonomy" id="218821"/>
    <lineage>
        <taxon>Bacteria</taxon>
        <taxon>Bacillati</taxon>
        <taxon>Actinomycetota</taxon>
        <taxon>Actinomycetes</taxon>
        <taxon>Pseudonocardiales</taxon>
        <taxon>Pseudonocardiaceae</taxon>
        <taxon>Amycolatopsis</taxon>
    </lineage>
</organism>
<reference evidence="3" key="1">
    <citation type="submission" date="2016-10" db="EMBL/GenBank/DDBJ databases">
        <authorList>
            <person name="Varghese N."/>
            <person name="Submissions S."/>
        </authorList>
    </citation>
    <scope>NUCLEOTIDE SEQUENCE [LARGE SCALE GENOMIC DNA]</scope>
    <source>
        <strain evidence="3">DSM 44654</strain>
    </source>
</reference>
<name>A0A1H5RA20_9PSEU</name>
<evidence type="ECO:0000313" key="2">
    <source>
        <dbReference type="EMBL" id="SEF34441.1"/>
    </source>
</evidence>
<feature type="transmembrane region" description="Helical" evidence="1">
    <location>
        <begin position="6"/>
        <end position="26"/>
    </location>
</feature>